<evidence type="ECO:0000313" key="12">
    <source>
        <dbReference type="Proteomes" id="UP000095602"/>
    </source>
</evidence>
<reference evidence="11" key="1">
    <citation type="submission" date="2015-05" db="EMBL/GenBank/DDBJ databases">
        <authorList>
            <consortium name="Pathogen Informatics"/>
        </authorList>
    </citation>
    <scope>NUCLEOTIDE SEQUENCE [LARGE SCALE GENOMIC DNA]</scope>
    <source>
        <strain evidence="3 12">2789STDY5834884</strain>
        <strain evidence="11">T1-815</strain>
    </source>
</reference>
<dbReference type="PANTHER" id="PTHR40056">
    <property type="entry name" value="HYPOTHETICAL CYTOSOLIC PROTEIN"/>
    <property type="match status" value="1"/>
</dbReference>
<dbReference type="EMBL" id="JAAIMP010000013">
    <property type="protein sequence ID" value="NSC77580.1"/>
    <property type="molecule type" value="Genomic_DNA"/>
</dbReference>
<evidence type="ECO:0000313" key="4">
    <source>
        <dbReference type="EMBL" id="MCC2748177.1"/>
    </source>
</evidence>
<protein>
    <submittedName>
        <fullName evidence="4">DUF1836 domain-containing protein</fullName>
    </submittedName>
    <submittedName>
        <fullName evidence="3">Domain of uncharacterized function (DUF1836)</fullName>
    </submittedName>
</protein>
<keyword evidence="11" id="KW-1185">Reference proteome</keyword>
<dbReference type="Proteomes" id="UP001193756">
    <property type="component" value="Unassembled WGS sequence"/>
</dbReference>
<evidence type="ECO:0000313" key="9">
    <source>
        <dbReference type="EMBL" id="RGZ73976.1"/>
    </source>
</evidence>
<evidence type="ECO:0000313" key="2">
    <source>
        <dbReference type="EMBL" id="CRL35146.1"/>
    </source>
</evidence>
<evidence type="ECO:0000313" key="10">
    <source>
        <dbReference type="EMBL" id="RHA11529.1"/>
    </source>
</evidence>
<evidence type="ECO:0000313" key="16">
    <source>
        <dbReference type="Proteomes" id="UP000286341"/>
    </source>
</evidence>
<dbReference type="Pfam" id="PF08876">
    <property type="entry name" value="DUF1836"/>
    <property type="match status" value="1"/>
</dbReference>
<dbReference type="EMBL" id="QSFB01000017">
    <property type="protein sequence ID" value="RHA11529.1"/>
    <property type="molecule type" value="Genomic_DNA"/>
</dbReference>
<accession>A0A0M6WFH5</accession>
<gene>
    <name evidence="10" type="ORF">DW948_11325</name>
    <name evidence="9" type="ORF">DW975_13400</name>
    <name evidence="8" type="ORF">DWV45_05985</name>
    <name evidence="7" type="ORF">DXD95_06220</name>
    <name evidence="3" type="ORF">ERS852497_01545</name>
    <name evidence="6" type="ORF">G4312_09870</name>
    <name evidence="5" type="ORF">GKE44_07435</name>
    <name evidence="4" type="ORF">LK487_14300</name>
    <name evidence="2" type="ORF">T1815_10181</name>
</gene>
<reference evidence="6" key="5">
    <citation type="journal article" date="2020" name="Cell Host Microbe">
        <title>Functional and Genomic Variation between Human-Derived Isolates of Lachnospiraceae Reveals Inter- and Intra-Species Diversity.</title>
        <authorList>
            <person name="Sorbara M.T."/>
            <person name="Littmann E.R."/>
            <person name="Fontana E."/>
            <person name="Moody T.U."/>
            <person name="Kohout C.E."/>
            <person name="Gjonbalaj M."/>
            <person name="Eaton V."/>
            <person name="Seok R."/>
            <person name="Leiner I.M."/>
            <person name="Pamer E.G."/>
        </authorList>
    </citation>
    <scope>NUCLEOTIDE SEQUENCE</scope>
    <source>
        <strain evidence="6">MSK.16.45</strain>
    </source>
</reference>
<dbReference type="AlphaFoldDB" id="A0A0M6WFH5"/>
<dbReference type="Proteomes" id="UP000286341">
    <property type="component" value="Unassembled WGS sequence"/>
</dbReference>
<dbReference type="EMBL" id="QSOB01000007">
    <property type="protein sequence ID" value="RGI68991.1"/>
    <property type="molecule type" value="Genomic_DNA"/>
</dbReference>
<dbReference type="Proteomes" id="UP000049472">
    <property type="component" value="Unassembled WGS sequence"/>
</dbReference>
<dbReference type="GeneID" id="86988216"/>
<dbReference type="Proteomes" id="UP001197847">
    <property type="component" value="Unassembled WGS sequence"/>
</dbReference>
<dbReference type="Proteomes" id="UP000283431">
    <property type="component" value="Unassembled WGS sequence"/>
</dbReference>
<name>A0A0M6WFH5_9FIRM</name>
<reference evidence="6" key="6">
    <citation type="submission" date="2020-02" db="EMBL/GenBank/DDBJ databases">
        <authorList>
            <person name="Littmann E."/>
            <person name="Sorbara M."/>
        </authorList>
    </citation>
    <scope>NUCLEOTIDE SEQUENCE</scope>
    <source>
        <strain evidence="6">MSK.16.45</strain>
    </source>
</reference>
<proteinExistence type="predicted"/>
<dbReference type="EMBL" id="QSEN01000033">
    <property type="protein sequence ID" value="RGZ73976.1"/>
    <property type="molecule type" value="Genomic_DNA"/>
</dbReference>
<reference evidence="2" key="2">
    <citation type="submission" date="2015-05" db="EMBL/GenBank/DDBJ databases">
        <authorList>
            <person name="Wang D.B."/>
            <person name="Wang M."/>
        </authorList>
    </citation>
    <scope>NUCLEOTIDE SEQUENCE [LARGE SCALE GENOMIC DNA]</scope>
    <source>
        <strain evidence="2">T1-815</strain>
    </source>
</reference>
<dbReference type="EMBL" id="CVRQ01000014">
    <property type="protein sequence ID" value="CRL35146.1"/>
    <property type="molecule type" value="Genomic_DNA"/>
</dbReference>
<evidence type="ECO:0000313" key="14">
    <source>
        <dbReference type="Proteomes" id="UP000283431"/>
    </source>
</evidence>
<evidence type="ECO:0000313" key="11">
    <source>
        <dbReference type="Proteomes" id="UP000049472"/>
    </source>
</evidence>
<evidence type="ECO:0000313" key="6">
    <source>
        <dbReference type="EMBL" id="NSC77580.1"/>
    </source>
</evidence>
<dbReference type="PANTHER" id="PTHR40056:SF1">
    <property type="entry name" value="DUF1836 DOMAIN-CONTAINING PROTEIN"/>
    <property type="match status" value="1"/>
</dbReference>
<dbReference type="InterPro" id="IPR009061">
    <property type="entry name" value="DNA-bd_dom_put_sf"/>
</dbReference>
<reference evidence="13 14" key="3">
    <citation type="submission" date="2018-08" db="EMBL/GenBank/DDBJ databases">
        <title>A genome reference for cultivated species of the human gut microbiota.</title>
        <authorList>
            <person name="Zou Y."/>
            <person name="Xue W."/>
            <person name="Luo G."/>
        </authorList>
    </citation>
    <scope>NUCLEOTIDE SEQUENCE [LARGE SCALE GENOMIC DNA]</scope>
    <source>
        <strain evidence="8 15">AF06-19</strain>
        <strain evidence="10 16">AM44-1AT</strain>
        <strain evidence="9 14">AM48-7</strain>
        <strain evidence="7 13">TM10-3</strain>
    </source>
</reference>
<dbReference type="EMBL" id="JAJFBX010000027">
    <property type="protein sequence ID" value="MCC2748177.1"/>
    <property type="molecule type" value="Genomic_DNA"/>
</dbReference>
<dbReference type="RefSeq" id="WP_012742253.1">
    <property type="nucleotide sequence ID" value="NZ_AP031452.1"/>
</dbReference>
<evidence type="ECO:0000313" key="13">
    <source>
        <dbReference type="Proteomes" id="UP000260642"/>
    </source>
</evidence>
<dbReference type="InterPro" id="IPR014975">
    <property type="entry name" value="DUF1836"/>
</dbReference>
<evidence type="ECO:0000256" key="1">
    <source>
        <dbReference type="SAM" id="MobiDB-lite"/>
    </source>
</evidence>
<dbReference type="Proteomes" id="UP000283683">
    <property type="component" value="Unassembled WGS sequence"/>
</dbReference>
<evidence type="ECO:0000313" key="8">
    <source>
        <dbReference type="EMBL" id="RGW88139.1"/>
    </source>
</evidence>
<evidence type="ECO:0000313" key="3">
    <source>
        <dbReference type="EMBL" id="CUO99872.1"/>
    </source>
</evidence>
<reference evidence="5 17" key="4">
    <citation type="journal article" date="2019" name="Nat. Med.">
        <title>A library of human gut bacterial isolates paired with longitudinal multiomics data enables mechanistic microbiome research.</title>
        <authorList>
            <person name="Poyet M."/>
            <person name="Groussin M."/>
            <person name="Gibbons S.M."/>
            <person name="Avila-Pacheco J."/>
            <person name="Jiang X."/>
            <person name="Kearney S.M."/>
            <person name="Perrotta A.R."/>
            <person name="Berdy B."/>
            <person name="Zhao S."/>
            <person name="Lieberman T.D."/>
            <person name="Swanson P.K."/>
            <person name="Smith M."/>
            <person name="Roesemann S."/>
            <person name="Alexander J.E."/>
            <person name="Rich S.A."/>
            <person name="Livny J."/>
            <person name="Vlamakis H."/>
            <person name="Clish C."/>
            <person name="Bullock K."/>
            <person name="Deik A."/>
            <person name="Scott J."/>
            <person name="Pierce K.A."/>
            <person name="Xavier R.J."/>
            <person name="Alm E.J."/>
        </authorList>
    </citation>
    <scope>NUCLEOTIDE SEQUENCE [LARGE SCALE GENOMIC DNA]</scope>
    <source>
        <strain evidence="5 17">BIOML-A5</strain>
    </source>
</reference>
<evidence type="ECO:0000313" key="7">
    <source>
        <dbReference type="EMBL" id="RGI68991.1"/>
    </source>
</evidence>
<dbReference type="EMBL" id="WKQV01000007">
    <property type="protein sequence ID" value="MSD26994.1"/>
    <property type="molecule type" value="Genomic_DNA"/>
</dbReference>
<sequence>MENDVKEFLSELLKQLKSIDYIKPEDIPNIDLYMDQVTTFMDEQLAASKRYESDKILTKTMINNYAKNNLLPSPDKKKYSKEHVLTLLFIYYFKNILSINDIRSILNPLTEKYFGNDDGFTMQDVYTEVFSLEAEESQKLLKDLGKKYKIAGETFEDFPDEDQKFLHTFSFICMLSFDVYIKKMLIERMIDNLNEEKEASSHENTHSGKESKKTGSN</sequence>
<evidence type="ECO:0000313" key="17">
    <source>
        <dbReference type="Proteomes" id="UP000465607"/>
    </source>
</evidence>
<organism evidence="2 11">
    <name type="scientific">Agathobacter rectalis</name>
    <dbReference type="NCBI Taxonomy" id="39491"/>
    <lineage>
        <taxon>Bacteria</taxon>
        <taxon>Bacillati</taxon>
        <taxon>Bacillota</taxon>
        <taxon>Clostridia</taxon>
        <taxon>Lachnospirales</taxon>
        <taxon>Lachnospiraceae</taxon>
        <taxon>Agathobacter</taxon>
    </lineage>
</organism>
<dbReference type="Proteomes" id="UP000095602">
    <property type="component" value="Unassembled WGS sequence"/>
</dbReference>
<dbReference type="SUPFAM" id="SSF46955">
    <property type="entry name" value="Putative DNA-binding domain"/>
    <property type="match status" value="1"/>
</dbReference>
<feature type="region of interest" description="Disordered" evidence="1">
    <location>
        <begin position="197"/>
        <end position="217"/>
    </location>
</feature>
<evidence type="ECO:0000313" key="15">
    <source>
        <dbReference type="Proteomes" id="UP000283683"/>
    </source>
</evidence>
<reference evidence="4" key="7">
    <citation type="submission" date="2021-10" db="EMBL/GenBank/DDBJ databases">
        <title>Collection of gut derived symbiotic bacterial strains cultured from healthy donors.</title>
        <authorList>
            <person name="Lin H."/>
            <person name="Littmann E."/>
            <person name="Claire K."/>
            <person name="Pamer E."/>
        </authorList>
    </citation>
    <scope>NUCLEOTIDE SEQUENCE</scope>
    <source>
        <strain evidence="4">MSK.22.92</strain>
    </source>
</reference>
<dbReference type="Proteomes" id="UP000260642">
    <property type="component" value="Unassembled WGS sequence"/>
</dbReference>
<dbReference type="EMBL" id="CZAJ01000012">
    <property type="protein sequence ID" value="CUO99872.1"/>
    <property type="molecule type" value="Genomic_DNA"/>
</dbReference>
<dbReference type="EMBL" id="QSAZ01000004">
    <property type="protein sequence ID" value="RGW88139.1"/>
    <property type="molecule type" value="Genomic_DNA"/>
</dbReference>
<evidence type="ECO:0000313" key="5">
    <source>
        <dbReference type="EMBL" id="MSD26994.1"/>
    </source>
</evidence>
<dbReference type="OMA" id="NIDLYMD"/>
<dbReference type="Proteomes" id="UP000465607">
    <property type="component" value="Unassembled WGS sequence"/>
</dbReference>